<dbReference type="Pfam" id="PF13519">
    <property type="entry name" value="VWA_2"/>
    <property type="match status" value="1"/>
</dbReference>
<name>A0ABD5Z334_9EURY</name>
<dbReference type="RefSeq" id="WP_279529580.1">
    <property type="nucleotide sequence ID" value="NZ_CP122312.1"/>
</dbReference>
<dbReference type="InterPro" id="IPR036465">
    <property type="entry name" value="vWFA_dom_sf"/>
</dbReference>
<organism evidence="2 3">
    <name type="scientific">Halospeciosus flavus</name>
    <dbReference type="NCBI Taxonomy" id="3032283"/>
    <lineage>
        <taxon>Archaea</taxon>
        <taxon>Methanobacteriati</taxon>
        <taxon>Methanobacteriota</taxon>
        <taxon>Stenosarchaea group</taxon>
        <taxon>Halobacteria</taxon>
        <taxon>Halobacteriales</taxon>
        <taxon>Halobacteriaceae</taxon>
        <taxon>Halospeciosus</taxon>
    </lineage>
</organism>
<reference evidence="2 3" key="1">
    <citation type="journal article" date="2019" name="Int. J. Syst. Evol. Microbiol.">
        <title>The Global Catalogue of Microorganisms (GCM) 10K type strain sequencing project: providing services to taxonomists for standard genome sequencing and annotation.</title>
        <authorList>
            <consortium name="The Broad Institute Genomics Platform"/>
            <consortium name="The Broad Institute Genome Sequencing Center for Infectious Disease"/>
            <person name="Wu L."/>
            <person name="Ma J."/>
        </authorList>
    </citation>
    <scope>NUCLEOTIDE SEQUENCE [LARGE SCALE GENOMIC DNA]</scope>
    <source>
        <strain evidence="2 3">XZGYJ-43</strain>
    </source>
</reference>
<feature type="domain" description="VWFA" evidence="1">
    <location>
        <begin position="223"/>
        <end position="416"/>
    </location>
</feature>
<dbReference type="InterPro" id="IPR006311">
    <property type="entry name" value="TAT_signal"/>
</dbReference>
<evidence type="ECO:0000313" key="3">
    <source>
        <dbReference type="Proteomes" id="UP001596447"/>
    </source>
</evidence>
<dbReference type="InterPro" id="IPR023833">
    <property type="entry name" value="Signal_pept_SipW-depend-type"/>
</dbReference>
<evidence type="ECO:0000259" key="1">
    <source>
        <dbReference type="PROSITE" id="PS50234"/>
    </source>
</evidence>
<dbReference type="PROSITE" id="PS51318">
    <property type="entry name" value="TAT"/>
    <property type="match status" value="1"/>
</dbReference>
<dbReference type="NCBIfam" id="TIGR04088">
    <property type="entry name" value="cognate_SipW"/>
    <property type="match status" value="1"/>
</dbReference>
<dbReference type="PROSITE" id="PS50234">
    <property type="entry name" value="VWFA"/>
    <property type="match status" value="1"/>
</dbReference>
<comment type="caution">
    <text evidence="2">The sequence shown here is derived from an EMBL/GenBank/DDBJ whole genome shotgun (WGS) entry which is preliminary data.</text>
</comment>
<dbReference type="Proteomes" id="UP001596447">
    <property type="component" value="Unassembled WGS sequence"/>
</dbReference>
<keyword evidence="3" id="KW-1185">Reference proteome</keyword>
<dbReference type="Gene3D" id="3.40.50.410">
    <property type="entry name" value="von Willebrand factor, type A domain"/>
    <property type="match status" value="1"/>
</dbReference>
<protein>
    <submittedName>
        <fullName evidence="2">VWA domain-containing protein</fullName>
    </submittedName>
</protein>
<proteinExistence type="predicted"/>
<dbReference type="EMBL" id="JBHTAR010000011">
    <property type="protein sequence ID" value="MFC7199652.1"/>
    <property type="molecule type" value="Genomic_DNA"/>
</dbReference>
<sequence length="526" mass="56469">MTDDKNLYNLSRRRLLGGLGAVGLASAGAGLGTSAYFNDTESFDNNTLTAGALDLKVDWQQEYYGPSESWMPVNAYPDTDGDAVQDFIRTRTEIADDEYGETDLSKLSESERQTVEDMFRDQFADLPDDVEMPVIELDDVKPGDKGEITISMHLFDNPGYLWFGGSLQDDLDNGINEPEAEAENVTVSDEMGAPDSGELAEAIQAKVWYDDDCDNRHDTGPACVQLVVDNTDSMGNNEADDSEPVAYKDDLLVAALENLVHDLDTDDDGVLNQTSVGLTLFESIADTRFTPTDDETAVVNGLGDILDQDLLTGGGADVAEAINAGATALEECPEDSQHVLVLITNGVNITESQFLSVATSNLTVNGGSVDKYVVIGLESYASESILSAIEGLQGDHEFIFVDDIDDEIEYAITGSGSVSGPNPDSTLAAEIQDIGGGETIIAEGSLRDVLSESGIGGPSGVLLDANRSSDAIDCYPNSTTQCLAMLWWLPEDVGNEAQTDRVVFDLNLYSEQCRHNPNPAEKTPFA</sequence>
<accession>A0ABD5Z334</accession>
<dbReference type="AlphaFoldDB" id="A0ABD5Z334"/>
<evidence type="ECO:0000313" key="2">
    <source>
        <dbReference type="EMBL" id="MFC7199652.1"/>
    </source>
</evidence>
<dbReference type="InterPro" id="IPR002035">
    <property type="entry name" value="VWF_A"/>
</dbReference>
<gene>
    <name evidence="2" type="ORF">ACFQJ9_09540</name>
</gene>
<dbReference type="SUPFAM" id="SSF53300">
    <property type="entry name" value="vWA-like"/>
    <property type="match status" value="1"/>
</dbReference>